<comment type="caution">
    <text evidence="1">The sequence shown here is derived from an EMBL/GenBank/DDBJ whole genome shotgun (WGS) entry which is preliminary data.</text>
</comment>
<reference evidence="1" key="1">
    <citation type="journal article" date="2019" name="bioRxiv">
        <title>The Genome of the Zebra Mussel, Dreissena polymorpha: A Resource for Invasive Species Research.</title>
        <authorList>
            <person name="McCartney M.A."/>
            <person name="Auch B."/>
            <person name="Kono T."/>
            <person name="Mallez S."/>
            <person name="Zhang Y."/>
            <person name="Obille A."/>
            <person name="Becker A."/>
            <person name="Abrahante J.E."/>
            <person name="Garbe J."/>
            <person name="Badalamenti J.P."/>
            <person name="Herman A."/>
            <person name="Mangelson H."/>
            <person name="Liachko I."/>
            <person name="Sullivan S."/>
            <person name="Sone E.D."/>
            <person name="Koren S."/>
            <person name="Silverstein K.A.T."/>
            <person name="Beckman K.B."/>
            <person name="Gohl D.M."/>
        </authorList>
    </citation>
    <scope>NUCLEOTIDE SEQUENCE</scope>
    <source>
        <strain evidence="1">Duluth1</strain>
        <tissue evidence="1">Whole animal</tissue>
    </source>
</reference>
<name>A0A9D4IXM4_DREPO</name>
<reference evidence="1" key="2">
    <citation type="submission" date="2020-11" db="EMBL/GenBank/DDBJ databases">
        <authorList>
            <person name="McCartney M.A."/>
            <person name="Auch B."/>
            <person name="Kono T."/>
            <person name="Mallez S."/>
            <person name="Becker A."/>
            <person name="Gohl D.M."/>
            <person name="Silverstein K.A.T."/>
            <person name="Koren S."/>
            <person name="Bechman K.B."/>
            <person name="Herman A."/>
            <person name="Abrahante J.E."/>
            <person name="Garbe J."/>
        </authorList>
    </citation>
    <scope>NUCLEOTIDE SEQUENCE</scope>
    <source>
        <strain evidence="1">Duluth1</strain>
        <tissue evidence="1">Whole animal</tissue>
    </source>
</reference>
<protein>
    <submittedName>
        <fullName evidence="1">Uncharacterized protein</fullName>
    </submittedName>
</protein>
<dbReference type="AlphaFoldDB" id="A0A9D4IXM4"/>
<dbReference type="PANTHER" id="PTHR47526">
    <property type="entry name" value="ATP-DEPENDENT DNA HELICASE"/>
    <property type="match status" value="1"/>
</dbReference>
<gene>
    <name evidence="1" type="ORF">DPMN_166699</name>
</gene>
<proteinExistence type="predicted"/>
<sequence length="76" mass="8280">MELAAYCLCTAGMLGACNHVAGLLFRVEYAVKTGATQTSSTSQLSTLNVPKKKPDLKPVKVKDVMWTKGKYSKRTN</sequence>
<dbReference type="Proteomes" id="UP000828390">
    <property type="component" value="Unassembled WGS sequence"/>
</dbReference>
<organism evidence="1 2">
    <name type="scientific">Dreissena polymorpha</name>
    <name type="common">Zebra mussel</name>
    <name type="synonym">Mytilus polymorpha</name>
    <dbReference type="NCBI Taxonomy" id="45954"/>
    <lineage>
        <taxon>Eukaryota</taxon>
        <taxon>Metazoa</taxon>
        <taxon>Spiralia</taxon>
        <taxon>Lophotrochozoa</taxon>
        <taxon>Mollusca</taxon>
        <taxon>Bivalvia</taxon>
        <taxon>Autobranchia</taxon>
        <taxon>Heteroconchia</taxon>
        <taxon>Euheterodonta</taxon>
        <taxon>Imparidentia</taxon>
        <taxon>Neoheterodontei</taxon>
        <taxon>Myida</taxon>
        <taxon>Dreissenoidea</taxon>
        <taxon>Dreissenidae</taxon>
        <taxon>Dreissena</taxon>
    </lineage>
</organism>
<evidence type="ECO:0000313" key="1">
    <source>
        <dbReference type="EMBL" id="KAH3788554.1"/>
    </source>
</evidence>
<keyword evidence="2" id="KW-1185">Reference proteome</keyword>
<dbReference type="PANTHER" id="PTHR47526:SF3">
    <property type="entry name" value="PHD-TYPE DOMAIN-CONTAINING PROTEIN"/>
    <property type="match status" value="1"/>
</dbReference>
<accession>A0A9D4IXM4</accession>
<dbReference type="EMBL" id="JAIWYP010000008">
    <property type="protein sequence ID" value="KAH3788554.1"/>
    <property type="molecule type" value="Genomic_DNA"/>
</dbReference>
<evidence type="ECO:0000313" key="2">
    <source>
        <dbReference type="Proteomes" id="UP000828390"/>
    </source>
</evidence>